<proteinExistence type="predicted"/>
<name>A0ABT8YE39_9SPHN</name>
<comment type="caution">
    <text evidence="2">The sequence shown here is derived from an EMBL/GenBank/DDBJ whole genome shotgun (WGS) entry which is preliminary data.</text>
</comment>
<organism evidence="2 3">
    <name type="scientific">Sphingomonas natans</name>
    <dbReference type="NCBI Taxonomy" id="3063330"/>
    <lineage>
        <taxon>Bacteria</taxon>
        <taxon>Pseudomonadati</taxon>
        <taxon>Pseudomonadota</taxon>
        <taxon>Alphaproteobacteria</taxon>
        <taxon>Sphingomonadales</taxon>
        <taxon>Sphingomonadaceae</taxon>
        <taxon>Sphingomonas</taxon>
    </lineage>
</organism>
<accession>A0ABT8YE39</accession>
<keyword evidence="1" id="KW-1133">Transmembrane helix</keyword>
<feature type="transmembrane region" description="Helical" evidence="1">
    <location>
        <begin position="364"/>
        <end position="385"/>
    </location>
</feature>
<keyword evidence="1" id="KW-0812">Transmembrane</keyword>
<evidence type="ECO:0000313" key="3">
    <source>
        <dbReference type="Proteomes" id="UP001169764"/>
    </source>
</evidence>
<feature type="transmembrane region" description="Helical" evidence="1">
    <location>
        <begin position="391"/>
        <end position="408"/>
    </location>
</feature>
<dbReference type="RefSeq" id="WP_303545415.1">
    <property type="nucleotide sequence ID" value="NZ_JAUOTP010000009.1"/>
</dbReference>
<evidence type="ECO:0000313" key="2">
    <source>
        <dbReference type="EMBL" id="MDO6416217.1"/>
    </source>
</evidence>
<protein>
    <submittedName>
        <fullName evidence="2">DUF3422 domain-containing protein</fullName>
    </submittedName>
</protein>
<gene>
    <name evidence="2" type="ORF">Q4F19_17660</name>
</gene>
<sequence length="417" mass="46558">MTIDDHPLRAALSDEMHVRRLPRMRAPCRLMQVVTVLGEPNADAARVHIEALMVGAAVLVPLSAKYGVLAIDGITLVWERHSEFATYTLLRPGTTAEPFDPHDFDPVRRIIYADMPGEIIRATQIALIADDEADAAVADPTRWFTDEATIVCDVAGGQARIMSDFRLNADGYGRLLVRDRGLQRNEPSQVVLQLQELGNYRNMALLGLPLAQRLTPVVTGLETRLAELTHAVSERSSEDDRLLDELTYLSAELASLVAETRYRMTATRAYAQLSVDRVASLRIGEVRGYQTLDDFTERRLLPAVRTCDSFSARLEDMSQRAAWTSELLRTRIDTALARQNRDLLASVDRRTDLQLRLQQTVERLSVVAISYYLVALIGYLLGIVTIVPHEVAMAITVPIVLIGVALALRRARRHVMQ</sequence>
<reference evidence="2" key="1">
    <citation type="submission" date="2023-07" db="EMBL/GenBank/DDBJ databases">
        <authorList>
            <person name="Kim M."/>
        </authorList>
    </citation>
    <scope>NUCLEOTIDE SEQUENCE</scope>
    <source>
        <strain evidence="2">BIUV-7</strain>
    </source>
</reference>
<evidence type="ECO:0000256" key="1">
    <source>
        <dbReference type="SAM" id="Phobius"/>
    </source>
</evidence>
<keyword evidence="3" id="KW-1185">Reference proteome</keyword>
<dbReference type="EMBL" id="JAUOTP010000009">
    <property type="protein sequence ID" value="MDO6416217.1"/>
    <property type="molecule type" value="Genomic_DNA"/>
</dbReference>
<dbReference type="Proteomes" id="UP001169764">
    <property type="component" value="Unassembled WGS sequence"/>
</dbReference>
<dbReference type="Pfam" id="PF11902">
    <property type="entry name" value="DUF3422"/>
    <property type="match status" value="1"/>
</dbReference>
<dbReference type="InterPro" id="IPR021830">
    <property type="entry name" value="DUF3422"/>
</dbReference>
<keyword evidence="1" id="KW-0472">Membrane</keyword>